<dbReference type="SUPFAM" id="SSF140652">
    <property type="entry name" value="YozE-like"/>
    <property type="match status" value="1"/>
</dbReference>
<dbReference type="InterPro" id="IPR023089">
    <property type="entry name" value="YozE_SAM-like"/>
</dbReference>
<dbReference type="Gene3D" id="1.10.150.260">
    <property type="entry name" value="YozE SAM-like"/>
    <property type="match status" value="1"/>
</dbReference>
<accession>C2EF58</accession>
<gene>
    <name evidence="3" type="ORF">HMPREF0545_0280</name>
</gene>
<dbReference type="AlphaFoldDB" id="C2EF58"/>
<dbReference type="InterPro" id="IPR010673">
    <property type="entry name" value="UPF0346"/>
</dbReference>
<dbReference type="InterPro" id="IPR036806">
    <property type="entry name" value="YozE_SAM-like_sf"/>
</dbReference>
<organism evidence="3 4">
    <name type="scientific">Ligilactobacillus salivarius DSM 20555 = ATCC 11741</name>
    <dbReference type="NCBI Taxonomy" id="1423799"/>
    <lineage>
        <taxon>Bacteria</taxon>
        <taxon>Bacillati</taxon>
        <taxon>Bacillota</taxon>
        <taxon>Bacilli</taxon>
        <taxon>Lactobacillales</taxon>
        <taxon>Lactobacillaceae</taxon>
        <taxon>Ligilactobacillus</taxon>
    </lineage>
</organism>
<evidence type="ECO:0000256" key="1">
    <source>
        <dbReference type="HAMAP-Rule" id="MF_01538"/>
    </source>
</evidence>
<protein>
    <recommendedName>
        <fullName evidence="1">UPF0346 protein HMPREF0545_0280</fullName>
    </recommendedName>
</protein>
<comment type="similarity">
    <text evidence="1">Belongs to the UPF0346 family.</text>
</comment>
<dbReference type="Proteomes" id="UP000003531">
    <property type="component" value="Unassembled WGS sequence"/>
</dbReference>
<reference evidence="3 4" key="1">
    <citation type="submission" date="2009-01" db="EMBL/GenBank/DDBJ databases">
        <authorList>
            <person name="Qin X."/>
            <person name="Bachman B."/>
            <person name="Battles P."/>
            <person name="Bell A."/>
            <person name="Bess C."/>
            <person name="Bickham C."/>
            <person name="Chaboub L."/>
            <person name="Chen D."/>
            <person name="Coyle M."/>
            <person name="Deiros D.R."/>
            <person name="Dinh H."/>
            <person name="Forbes L."/>
            <person name="Fowler G."/>
            <person name="Francisco L."/>
            <person name="Fu Q."/>
            <person name="Gubbala S."/>
            <person name="Hale W."/>
            <person name="Han Y."/>
            <person name="Hemphill L."/>
            <person name="Highlander S.K."/>
            <person name="Hirani K."/>
            <person name="Hogues M."/>
            <person name="Jackson L."/>
            <person name="Jakkamsetti A."/>
            <person name="Javaid M."/>
            <person name="Jiang H."/>
            <person name="Korchina V."/>
            <person name="Kovar C."/>
            <person name="Lara F."/>
            <person name="Lee S."/>
            <person name="Mata R."/>
            <person name="Mathew T."/>
            <person name="Moen C."/>
            <person name="Morales K."/>
            <person name="Munidasa M."/>
            <person name="Nazareth L."/>
            <person name="Ngo R."/>
            <person name="Nguyen L."/>
            <person name="Okwuonu G."/>
            <person name="Ongeri F."/>
            <person name="Patil S."/>
            <person name="Petrosino J."/>
            <person name="Pham C."/>
            <person name="Pham P."/>
            <person name="Pu L.-L."/>
            <person name="Puazo M."/>
            <person name="Raj R."/>
            <person name="Reid J."/>
            <person name="Rouhana J."/>
            <person name="Saada N."/>
            <person name="Shang Y."/>
            <person name="Simmons D."/>
            <person name="Thornton R."/>
            <person name="Warren J."/>
            <person name="Weissenberger G."/>
            <person name="Zhang J."/>
            <person name="Zhang L."/>
            <person name="Zhou C."/>
            <person name="Zhu D."/>
            <person name="Muzny D."/>
            <person name="Worley K."/>
            <person name="Gibbs R."/>
        </authorList>
    </citation>
    <scope>NUCLEOTIDE SEQUENCE [LARGE SCALE GENOMIC DNA]</scope>
    <source>
        <strain evidence="3 4">ATCC 11741</strain>
    </source>
</reference>
<evidence type="ECO:0000313" key="3">
    <source>
        <dbReference type="EMBL" id="EEJ74611.1"/>
    </source>
</evidence>
<dbReference type="NCBIfam" id="NF010193">
    <property type="entry name" value="PRK13672.1"/>
    <property type="match status" value="1"/>
</dbReference>
<sequence>MRGVFMSKRQSFYQFLMTERNPDSTDEIAQFANNAFYDQSFPKQADDYDSLSQYLELNGTYLPSMVIFDNAWTKYEEFMS</sequence>
<dbReference type="Pfam" id="PF06855">
    <property type="entry name" value="YozE_SAM_like"/>
    <property type="match status" value="1"/>
</dbReference>
<dbReference type="PIRSF" id="PIRSF037262">
    <property type="entry name" value="UCP037262"/>
    <property type="match status" value="1"/>
</dbReference>
<proteinExistence type="inferred from homology"/>
<feature type="domain" description="YozE SAM-like" evidence="2">
    <location>
        <begin position="11"/>
        <end position="77"/>
    </location>
</feature>
<evidence type="ECO:0000259" key="2">
    <source>
        <dbReference type="Pfam" id="PF06855"/>
    </source>
</evidence>
<evidence type="ECO:0000313" key="4">
    <source>
        <dbReference type="Proteomes" id="UP000003531"/>
    </source>
</evidence>
<dbReference type="HAMAP" id="MF_01538">
    <property type="entry name" value="UPF0346"/>
    <property type="match status" value="1"/>
</dbReference>
<comment type="caution">
    <text evidence="3">The sequence shown here is derived from an EMBL/GenBank/DDBJ whole genome shotgun (WGS) entry which is preliminary data.</text>
</comment>
<dbReference type="HOGENOM" id="CLU_177534_1_0_9"/>
<dbReference type="EMBL" id="ACGT01000002">
    <property type="protein sequence ID" value="EEJ74611.1"/>
    <property type="molecule type" value="Genomic_DNA"/>
</dbReference>
<name>C2EF58_9LACO</name>